<keyword evidence="2" id="KW-1185">Reference proteome</keyword>
<accession>A0A087HHT3</accession>
<organism evidence="1 2">
    <name type="scientific">Arabis alpina</name>
    <name type="common">Alpine rock-cress</name>
    <dbReference type="NCBI Taxonomy" id="50452"/>
    <lineage>
        <taxon>Eukaryota</taxon>
        <taxon>Viridiplantae</taxon>
        <taxon>Streptophyta</taxon>
        <taxon>Embryophyta</taxon>
        <taxon>Tracheophyta</taxon>
        <taxon>Spermatophyta</taxon>
        <taxon>Magnoliopsida</taxon>
        <taxon>eudicotyledons</taxon>
        <taxon>Gunneridae</taxon>
        <taxon>Pentapetalae</taxon>
        <taxon>rosids</taxon>
        <taxon>malvids</taxon>
        <taxon>Brassicales</taxon>
        <taxon>Brassicaceae</taxon>
        <taxon>Arabideae</taxon>
        <taxon>Arabis</taxon>
    </lineage>
</organism>
<proteinExistence type="predicted"/>
<dbReference type="AlphaFoldDB" id="A0A087HHT3"/>
<dbReference type="Proteomes" id="UP000029120">
    <property type="component" value="Chromosome 2"/>
</dbReference>
<reference evidence="2" key="1">
    <citation type="journal article" date="2015" name="Nat. Plants">
        <title>Genome expansion of Arabis alpina linked with retrotransposition and reduced symmetric DNA methylation.</title>
        <authorList>
            <person name="Willing E.M."/>
            <person name="Rawat V."/>
            <person name="Mandakova T."/>
            <person name="Maumus F."/>
            <person name="James G.V."/>
            <person name="Nordstroem K.J."/>
            <person name="Becker C."/>
            <person name="Warthmann N."/>
            <person name="Chica C."/>
            <person name="Szarzynska B."/>
            <person name="Zytnicki M."/>
            <person name="Albani M.C."/>
            <person name="Kiefer C."/>
            <person name="Bergonzi S."/>
            <person name="Castaings L."/>
            <person name="Mateos J.L."/>
            <person name="Berns M.C."/>
            <person name="Bujdoso N."/>
            <person name="Piofczyk T."/>
            <person name="de Lorenzo L."/>
            <person name="Barrero-Sicilia C."/>
            <person name="Mateos I."/>
            <person name="Piednoel M."/>
            <person name="Hagmann J."/>
            <person name="Chen-Min-Tao R."/>
            <person name="Iglesias-Fernandez R."/>
            <person name="Schuster S.C."/>
            <person name="Alonso-Blanco C."/>
            <person name="Roudier F."/>
            <person name="Carbonero P."/>
            <person name="Paz-Ares J."/>
            <person name="Davis S.J."/>
            <person name="Pecinka A."/>
            <person name="Quesneville H."/>
            <person name="Colot V."/>
            <person name="Lysak M.A."/>
            <person name="Weigel D."/>
            <person name="Coupland G."/>
            <person name="Schneeberger K."/>
        </authorList>
    </citation>
    <scope>NUCLEOTIDE SEQUENCE [LARGE SCALE GENOMIC DNA]</scope>
    <source>
        <strain evidence="2">cv. Pajares</strain>
    </source>
</reference>
<protein>
    <submittedName>
        <fullName evidence="1">Uncharacterized protein</fullName>
    </submittedName>
</protein>
<name>A0A087HHT3_ARAAL</name>
<sequence length="51" mass="5885">MLTMKWSLIVSLNSLCPSSWEFGSSLHLCVFLLSWFFPNIAYSDTIKDIEL</sequence>
<dbReference type="Gramene" id="KFK41685">
    <property type="protein sequence ID" value="KFK41685"/>
    <property type="gene ID" value="AALP_AA2G159700"/>
</dbReference>
<evidence type="ECO:0000313" key="1">
    <source>
        <dbReference type="EMBL" id="KFK41685.1"/>
    </source>
</evidence>
<dbReference type="EMBL" id="CM002870">
    <property type="protein sequence ID" value="KFK41685.1"/>
    <property type="molecule type" value="Genomic_DNA"/>
</dbReference>
<evidence type="ECO:0000313" key="2">
    <source>
        <dbReference type="Proteomes" id="UP000029120"/>
    </source>
</evidence>
<gene>
    <name evidence="1" type="ordered locus">AALP_Aa2g159700</name>
</gene>